<evidence type="ECO:0000313" key="2">
    <source>
        <dbReference type="EMBL" id="KEQ26358.1"/>
    </source>
</evidence>
<dbReference type="eggNOG" id="ENOG50339B6">
    <property type="taxonomic scope" value="Bacteria"/>
</dbReference>
<accession>A0A081P6N5</accession>
<keyword evidence="1" id="KW-0732">Signal</keyword>
<reference evidence="2 3" key="1">
    <citation type="submission" date="2014-06" db="EMBL/GenBank/DDBJ databases">
        <title>Draft genome sequence of Paenibacillus sp. MSt1.</title>
        <authorList>
            <person name="Aw Y.K."/>
            <person name="Ong K.S."/>
            <person name="Gan H.M."/>
            <person name="Lee S.M."/>
        </authorList>
    </citation>
    <scope>NUCLEOTIDE SEQUENCE [LARGE SCALE GENOMIC DNA]</scope>
    <source>
        <strain evidence="2 3">MSt1</strain>
    </source>
</reference>
<dbReference type="AlphaFoldDB" id="A0A081P6N5"/>
<comment type="caution">
    <text evidence="2">The sequence shown here is derived from an EMBL/GenBank/DDBJ whole genome shotgun (WGS) entry which is preliminary data.</text>
</comment>
<sequence length="209" mass="23507">MKKISIMFLAFCLCLVFSVPMASAAAPENGKVVPVPNERVVKVLKDNKIDFSIVAGNIKLNQPTPEAVTKANNLLSSRFQLATSYPTSWVHMRNYDRVGSKKFDAATKTAFGAAFAAWAKNITTSWQELVGVAVAGYGMYYYINSETEDLYTFIEYSYREWGPGRFDHNGTFIGDYEILKEMRVTKNSNRTDGSYGTDARRSTILEPWF</sequence>
<keyword evidence="3" id="KW-1185">Reference proteome</keyword>
<dbReference type="OrthoDB" id="2475943at2"/>
<evidence type="ECO:0000313" key="3">
    <source>
        <dbReference type="Proteomes" id="UP000028123"/>
    </source>
</evidence>
<feature type="chain" id="PRO_5001761368" evidence="1">
    <location>
        <begin position="25"/>
        <end position="209"/>
    </location>
</feature>
<name>A0A081P6N5_9BACL</name>
<organism evidence="2 3">
    <name type="scientific">Paenibacillus tyrfis</name>
    <dbReference type="NCBI Taxonomy" id="1501230"/>
    <lineage>
        <taxon>Bacteria</taxon>
        <taxon>Bacillati</taxon>
        <taxon>Bacillota</taxon>
        <taxon>Bacilli</taxon>
        <taxon>Bacillales</taxon>
        <taxon>Paenibacillaceae</taxon>
        <taxon>Paenibacillus</taxon>
    </lineage>
</organism>
<dbReference type="Proteomes" id="UP000028123">
    <property type="component" value="Unassembled WGS sequence"/>
</dbReference>
<dbReference type="RefSeq" id="WP_036678727.1">
    <property type="nucleotide sequence ID" value="NZ_JNVM01000006.1"/>
</dbReference>
<dbReference type="EMBL" id="JNVM01000006">
    <property type="protein sequence ID" value="KEQ26358.1"/>
    <property type="molecule type" value="Genomic_DNA"/>
</dbReference>
<feature type="signal peptide" evidence="1">
    <location>
        <begin position="1"/>
        <end position="24"/>
    </location>
</feature>
<gene>
    <name evidence="2" type="ORF">ET33_31315</name>
</gene>
<proteinExistence type="predicted"/>
<protein>
    <submittedName>
        <fullName evidence="2">Uncharacterized protein</fullName>
    </submittedName>
</protein>
<evidence type="ECO:0000256" key="1">
    <source>
        <dbReference type="SAM" id="SignalP"/>
    </source>
</evidence>